<evidence type="ECO:0000313" key="1">
    <source>
        <dbReference type="EMBL" id="SOK58675.1"/>
    </source>
</evidence>
<dbReference type="EMBL" id="LR596615">
    <property type="protein sequence ID" value="VUE36444.1"/>
    <property type="molecule type" value="Genomic_DNA"/>
</dbReference>
<protein>
    <submittedName>
        <fullName evidence="1">Uncharacterized protein</fullName>
    </submittedName>
</protein>
<keyword evidence="3" id="KW-1185">Reference proteome</keyword>
<dbReference type="Proteomes" id="UP000240931">
    <property type="component" value="Segment"/>
</dbReference>
<organism evidence="1 3">
    <name type="scientific">Yersinia phage fHe-Yen9-04</name>
    <dbReference type="NCBI Taxonomy" id="2052742"/>
    <lineage>
        <taxon>Viruses</taxon>
        <taxon>Duplodnaviria</taxon>
        <taxon>Heunggongvirae</taxon>
        <taxon>Uroviricota</taxon>
        <taxon>Caudoviricetes</taxon>
        <taxon>Eneladusvirus</taxon>
        <taxon>Eneladusvirus Yen904</taxon>
    </lineage>
</organism>
<sequence>MKSIYLTSTHNSRTFMLTSYDPKTIIMFENPVQEIDIHGNKLVYYTTIQIRKM</sequence>
<reference evidence="2 4" key="3">
    <citation type="submission" date="2019-06" db="EMBL/GenBank/DDBJ databases">
        <authorList>
            <person name="Bower L."/>
            <person name="Leinonen R."/>
        </authorList>
    </citation>
    <scope>NUCLEOTIDE SEQUENCE [LARGE SCALE GENOMIC DNA]</scope>
</reference>
<dbReference type="OrthoDB" id="38505at10239"/>
<dbReference type="GeneID" id="40100816"/>
<gene>
    <name evidence="1" type="primary">g398</name>
</gene>
<dbReference type="KEGG" id="vg:40100816"/>
<evidence type="ECO:0000313" key="4">
    <source>
        <dbReference type="Proteomes" id="UP000317227"/>
    </source>
</evidence>
<proteinExistence type="predicted"/>
<evidence type="ECO:0000313" key="3">
    <source>
        <dbReference type="Proteomes" id="UP000240931"/>
    </source>
</evidence>
<reference evidence="3" key="1">
    <citation type="submission" date="2017-10" db="EMBL/GenBank/DDBJ databases">
        <authorList>
            <person name="Skurnik M."/>
        </authorList>
    </citation>
    <scope>NUCLEOTIDE SEQUENCE [LARGE SCALE GENOMIC DNA]</scope>
</reference>
<accession>A0A2C9CXX2</accession>
<dbReference type="EMBL" id="LT960551">
    <property type="protein sequence ID" value="SOK58675.1"/>
    <property type="molecule type" value="Genomic_DNA"/>
</dbReference>
<dbReference type="RefSeq" id="YP_009624008.1">
    <property type="nucleotide sequence ID" value="NC_042116.1"/>
</dbReference>
<dbReference type="Proteomes" id="UP000317227">
    <property type="component" value="Segment"/>
</dbReference>
<name>A0A2C9CXX2_9CAUD</name>
<reference evidence="1" key="2">
    <citation type="submission" date="2017-10" db="EMBL/GenBank/DDBJ databases">
        <authorList>
            <person name="Banno H."/>
            <person name="Chua N.-H."/>
        </authorList>
    </citation>
    <scope>NUCLEOTIDE SEQUENCE [LARGE SCALE GENOMIC DNA]</scope>
</reference>
<evidence type="ECO:0000313" key="2">
    <source>
        <dbReference type="EMBL" id="VUE36444.1"/>
    </source>
</evidence>